<keyword evidence="10" id="KW-0833">Ubl conjugation pathway</keyword>
<feature type="transmembrane region" description="Helical" evidence="14">
    <location>
        <begin position="203"/>
        <end position="223"/>
    </location>
</feature>
<gene>
    <name evidence="16" type="ORF">QVZ43_02605</name>
</gene>
<keyword evidence="9" id="KW-0863">Zinc-finger</keyword>
<keyword evidence="11" id="KW-0862">Zinc</keyword>
<dbReference type="PANTHER" id="PTHR34478:SF2">
    <property type="entry name" value="MEMBRANE PROTEIN"/>
    <property type="match status" value="1"/>
</dbReference>
<dbReference type="InterPro" id="IPR007156">
    <property type="entry name" value="MamQ_LemA"/>
</dbReference>
<feature type="transmembrane region" description="Helical" evidence="14">
    <location>
        <begin position="230"/>
        <end position="251"/>
    </location>
</feature>
<evidence type="ECO:0000256" key="2">
    <source>
        <dbReference type="ARBA" id="ARBA00004141"/>
    </source>
</evidence>
<evidence type="ECO:0000259" key="15">
    <source>
        <dbReference type="Pfam" id="PF12483"/>
    </source>
</evidence>
<feature type="transmembrane region" description="Helical" evidence="14">
    <location>
        <begin position="12"/>
        <end position="30"/>
    </location>
</feature>
<comment type="subcellular location">
    <subcellularLocation>
        <location evidence="2">Membrane</location>
        <topology evidence="2">Multi-pass membrane protein</topology>
    </subcellularLocation>
    <subcellularLocation>
        <location evidence="3">Membrane</location>
        <topology evidence="3">Single-pass membrane protein</topology>
    </subcellularLocation>
</comment>
<evidence type="ECO:0000256" key="8">
    <source>
        <dbReference type="ARBA" id="ARBA00022723"/>
    </source>
</evidence>
<reference evidence="16" key="1">
    <citation type="submission" date="2023-07" db="EMBL/GenBank/DDBJ databases">
        <title>Marinobacter sp. chi1 genome sequencing and assembly.</title>
        <authorList>
            <person name="Park S."/>
        </authorList>
    </citation>
    <scope>NUCLEOTIDE SEQUENCE</scope>
    <source>
        <strain evidence="16">Chi1</strain>
    </source>
</reference>
<keyword evidence="17" id="KW-1185">Reference proteome</keyword>
<evidence type="ECO:0000256" key="7">
    <source>
        <dbReference type="ARBA" id="ARBA00022692"/>
    </source>
</evidence>
<name>A0ABT8VX78_9GAMM</name>
<evidence type="ECO:0000256" key="3">
    <source>
        <dbReference type="ARBA" id="ARBA00004167"/>
    </source>
</evidence>
<dbReference type="Gene3D" id="1.20.1440.20">
    <property type="entry name" value="LemA-like domain"/>
    <property type="match status" value="1"/>
</dbReference>
<evidence type="ECO:0000256" key="11">
    <source>
        <dbReference type="ARBA" id="ARBA00022833"/>
    </source>
</evidence>
<evidence type="ECO:0000256" key="5">
    <source>
        <dbReference type="ARBA" id="ARBA00012483"/>
    </source>
</evidence>
<dbReference type="PANTHER" id="PTHR34478">
    <property type="entry name" value="PROTEIN LEMA"/>
    <property type="match status" value="1"/>
</dbReference>
<dbReference type="Pfam" id="PF04011">
    <property type="entry name" value="LemA"/>
    <property type="match status" value="1"/>
</dbReference>
<comment type="caution">
    <text evidence="16">The sequence shown here is derived from an EMBL/GenBank/DDBJ whole genome shotgun (WGS) entry which is preliminary data.</text>
</comment>
<dbReference type="EC" id="2.3.2.27" evidence="5"/>
<dbReference type="InterPro" id="IPR023353">
    <property type="entry name" value="LemA-like_dom_sf"/>
</dbReference>
<keyword evidence="13 14" id="KW-0472">Membrane</keyword>
<feature type="transmembrane region" description="Helical" evidence="14">
    <location>
        <begin position="531"/>
        <end position="551"/>
    </location>
</feature>
<dbReference type="Proteomes" id="UP001168640">
    <property type="component" value="Unassembled WGS sequence"/>
</dbReference>
<dbReference type="EMBL" id="JAUMIS010000001">
    <property type="protein sequence ID" value="MDO3720595.1"/>
    <property type="molecule type" value="Genomic_DNA"/>
</dbReference>
<evidence type="ECO:0000256" key="12">
    <source>
        <dbReference type="ARBA" id="ARBA00022989"/>
    </source>
</evidence>
<keyword evidence="7 14" id="KW-0812">Transmembrane</keyword>
<evidence type="ECO:0000313" key="16">
    <source>
        <dbReference type="EMBL" id="MDO3720595.1"/>
    </source>
</evidence>
<keyword evidence="6" id="KW-0808">Transferase</keyword>
<keyword evidence="8" id="KW-0479">Metal-binding</keyword>
<feature type="domain" description="E3 Ubiquitin ligase MUL1-like" evidence="15">
    <location>
        <begin position="420"/>
        <end position="544"/>
    </location>
</feature>
<proteinExistence type="inferred from homology"/>
<evidence type="ECO:0000256" key="14">
    <source>
        <dbReference type="SAM" id="Phobius"/>
    </source>
</evidence>
<dbReference type="Pfam" id="PF12483">
    <property type="entry name" value="GIDE"/>
    <property type="match status" value="1"/>
</dbReference>
<comment type="similarity">
    <text evidence="4">Belongs to the LemA family.</text>
</comment>
<feature type="transmembrane region" description="Helical" evidence="14">
    <location>
        <begin position="341"/>
        <end position="362"/>
    </location>
</feature>
<keyword evidence="12 14" id="KW-1133">Transmembrane helix</keyword>
<dbReference type="InterPro" id="IPR022170">
    <property type="entry name" value="MUL1-like"/>
</dbReference>
<evidence type="ECO:0000256" key="9">
    <source>
        <dbReference type="ARBA" id="ARBA00022771"/>
    </source>
</evidence>
<evidence type="ECO:0000256" key="6">
    <source>
        <dbReference type="ARBA" id="ARBA00022679"/>
    </source>
</evidence>
<dbReference type="RefSeq" id="WP_302908752.1">
    <property type="nucleotide sequence ID" value="NZ_JAUMIS010000001.1"/>
</dbReference>
<sequence>MSRPRQSSLTKRLFPAFFGLVALVGAYLLMQNGLSQLAEARQMERLPYTPLAGVTRGAYMVSGQVEDAGSTVKTPYTGTPAVYFRYALEEEYWDSDGDRRTRTLDSGQQAVPFLMRDNTNSITITPDSASDIQWRIKRSFQRREGDRIYSEWALSPGDTVNVLGRYDSANQQLVFSSLEPFNLSPQISSRPFDIAGGDRLLDVAIRVSAATGLLALGVALLLTFARVHRFWVFVVTMLVAVTGTLSVMGAAKLSKEWSSVTTLYQARQQGAQAAPDNLPARADVAALKQLIQRNTSGWLDNWMYQRTTASSSTEVALDAATQALTQQLVQSKPQTRYQHTWIGWGLSVAAAVAALLLLIAAIRKVKFKRLIEAVPNSSTAGLSYGLAEVEGAVTPHETFGTLTAPLRNEPCVAFNYRIEENRGSDKDNQWRTIEHQHEHLPFWLEDTYGRALIDPDGAKIAFPERHSETRGNQRHTVRLLPPGSRLFCLGFAGLSHEHPERLTLQADKDSPFLLSAKTEAEIVESSGSKGFLITAVALALALFSATSLLAADGNFSPGNLLAAAVVVPAMLCLYLGILHYNDMIFLKRRVDRAEANIDTILQQRYDLWPSLETAVKALLAHEKHLQKTLASLRAANPSDLAGTQQTGNRLAREKQFTAALQARIEDYPDLKSHPVVSRFMDIMAETENYLALLRNSQTDSATLYNTRIQSFPDLILARLFGFREVSPLGKTTDSA</sequence>
<dbReference type="SUPFAM" id="SSF140478">
    <property type="entry name" value="LemA-like"/>
    <property type="match status" value="1"/>
</dbReference>
<evidence type="ECO:0000256" key="10">
    <source>
        <dbReference type="ARBA" id="ARBA00022786"/>
    </source>
</evidence>
<evidence type="ECO:0000256" key="1">
    <source>
        <dbReference type="ARBA" id="ARBA00000900"/>
    </source>
</evidence>
<organism evidence="16 17">
    <name type="scientific">Marinobacter suaedae</name>
    <dbReference type="NCBI Taxonomy" id="3057675"/>
    <lineage>
        <taxon>Bacteria</taxon>
        <taxon>Pseudomonadati</taxon>
        <taxon>Pseudomonadota</taxon>
        <taxon>Gammaproteobacteria</taxon>
        <taxon>Pseudomonadales</taxon>
        <taxon>Marinobacteraceae</taxon>
        <taxon>Marinobacter</taxon>
    </lineage>
</organism>
<evidence type="ECO:0000256" key="13">
    <source>
        <dbReference type="ARBA" id="ARBA00023136"/>
    </source>
</evidence>
<evidence type="ECO:0000313" key="17">
    <source>
        <dbReference type="Proteomes" id="UP001168640"/>
    </source>
</evidence>
<feature type="transmembrane region" description="Helical" evidence="14">
    <location>
        <begin position="557"/>
        <end position="580"/>
    </location>
</feature>
<comment type="catalytic activity">
    <reaction evidence="1">
        <text>S-ubiquitinyl-[E2 ubiquitin-conjugating enzyme]-L-cysteine + [acceptor protein]-L-lysine = [E2 ubiquitin-conjugating enzyme]-L-cysteine + N(6)-ubiquitinyl-[acceptor protein]-L-lysine.</text>
        <dbReference type="EC" id="2.3.2.27"/>
    </reaction>
</comment>
<evidence type="ECO:0000256" key="4">
    <source>
        <dbReference type="ARBA" id="ARBA00008854"/>
    </source>
</evidence>
<accession>A0ABT8VX78</accession>
<protein>
    <recommendedName>
        <fullName evidence="5">RING-type E3 ubiquitin transferase</fullName>
        <ecNumber evidence="5">2.3.2.27</ecNumber>
    </recommendedName>
</protein>